<gene>
    <name evidence="4 5" type="primary">cyaY</name>
    <name evidence="5" type="ORF">ICW73_02065</name>
</gene>
<dbReference type="SUPFAM" id="SSF55387">
    <property type="entry name" value="Frataxin/Nqo15-like"/>
    <property type="match status" value="1"/>
</dbReference>
<dbReference type="CDD" id="cd00503">
    <property type="entry name" value="Frataxin"/>
    <property type="match status" value="1"/>
</dbReference>
<sequence>MHNNKDTMLKYSKYYKLLDHLFQKIEDNLNLYSNDAEIDYEIQNYVMTITFINKSSIIINKQELLRQVWLATSKNGYHFNYKDHQWICNRSKRNFWDIFQHACSIQSKKQLFFLKQ</sequence>
<dbReference type="GO" id="GO:0008199">
    <property type="term" value="F:ferric iron binding"/>
    <property type="evidence" value="ECO:0007669"/>
    <property type="project" value="InterPro"/>
</dbReference>
<accession>A0A7H1AZ42</accession>
<dbReference type="SMART" id="SM01219">
    <property type="entry name" value="Frataxin_Cyay"/>
    <property type="match status" value="1"/>
</dbReference>
<comment type="function">
    <text evidence="4">Involved in iron-sulfur (Fe-S) cluster assembly. May act as a regulator of Fe-S biogenesis.</text>
</comment>
<protein>
    <recommendedName>
        <fullName evidence="4">Iron-sulfur cluster assembly protein CyaY</fullName>
    </recommendedName>
</protein>
<dbReference type="InterPro" id="IPR047584">
    <property type="entry name" value="CyaY"/>
</dbReference>
<dbReference type="Proteomes" id="UP000516346">
    <property type="component" value="Chromosome"/>
</dbReference>
<name>A0A7H1AZ42_9GAMM</name>
<proteinExistence type="inferred from homology"/>
<reference evidence="5 6" key="1">
    <citation type="submission" date="2020-09" db="EMBL/GenBank/DDBJ databases">
        <title>Genome sequence of the banana aphid, Pentalonia nigronervosa Coquerel (Hemiptera: Aphididae) and its symbionts.</title>
        <authorList>
            <person name="Mathers T.C."/>
            <person name="Mugford S.T."/>
            <person name="Hogenhout S.A."/>
            <person name="Tripathi L."/>
        </authorList>
    </citation>
    <scope>NUCLEOTIDE SEQUENCE [LARGE SCALE GENOMIC DNA]</scope>
    <source>
        <strain evidence="5">Ba4</strain>
    </source>
</reference>
<dbReference type="GO" id="GO:0008198">
    <property type="term" value="F:ferrous iron binding"/>
    <property type="evidence" value="ECO:0007669"/>
    <property type="project" value="TreeGrafter"/>
</dbReference>
<dbReference type="Pfam" id="PF01491">
    <property type="entry name" value="Frataxin_Cyay"/>
    <property type="match status" value="1"/>
</dbReference>
<keyword evidence="2 4" id="KW-0479">Metal-binding</keyword>
<dbReference type="PANTHER" id="PTHR16821">
    <property type="entry name" value="FRATAXIN"/>
    <property type="match status" value="1"/>
</dbReference>
<organism evidence="5 6">
    <name type="scientific">Buchnera aphidicola</name>
    <name type="common">Pentalonia nigronervosa</name>
    <dbReference type="NCBI Taxonomy" id="1309793"/>
    <lineage>
        <taxon>Bacteria</taxon>
        <taxon>Pseudomonadati</taxon>
        <taxon>Pseudomonadota</taxon>
        <taxon>Gammaproteobacteria</taxon>
        <taxon>Enterobacterales</taxon>
        <taxon>Erwiniaceae</taxon>
        <taxon>Buchnera</taxon>
    </lineage>
</organism>
<dbReference type="PANTHER" id="PTHR16821:SF2">
    <property type="entry name" value="FRATAXIN, MITOCHONDRIAL"/>
    <property type="match status" value="1"/>
</dbReference>
<evidence type="ECO:0000256" key="4">
    <source>
        <dbReference type="HAMAP-Rule" id="MF_00142"/>
    </source>
</evidence>
<keyword evidence="3 4" id="KW-0408">Iron</keyword>
<evidence type="ECO:0000256" key="2">
    <source>
        <dbReference type="ARBA" id="ARBA00022723"/>
    </source>
</evidence>
<dbReference type="AlphaFoldDB" id="A0A7H1AZ42"/>
<dbReference type="PROSITE" id="PS50810">
    <property type="entry name" value="FRATAXIN_2"/>
    <property type="match status" value="1"/>
</dbReference>
<dbReference type="EMBL" id="CP061275">
    <property type="protein sequence ID" value="QNS01747.1"/>
    <property type="molecule type" value="Genomic_DNA"/>
</dbReference>
<dbReference type="InterPro" id="IPR036524">
    <property type="entry name" value="Frataxin/CyaY_sf"/>
</dbReference>
<dbReference type="GO" id="GO:0005829">
    <property type="term" value="C:cytosol"/>
    <property type="evidence" value="ECO:0007669"/>
    <property type="project" value="TreeGrafter"/>
</dbReference>
<comment type="similarity">
    <text evidence="1 4">Belongs to the frataxin family.</text>
</comment>
<dbReference type="GO" id="GO:0016226">
    <property type="term" value="P:iron-sulfur cluster assembly"/>
    <property type="evidence" value="ECO:0007669"/>
    <property type="project" value="UniProtKB-UniRule"/>
</dbReference>
<dbReference type="Gene3D" id="3.30.920.10">
    <property type="entry name" value="Frataxin/CyaY"/>
    <property type="match status" value="1"/>
</dbReference>
<dbReference type="NCBIfam" id="TIGR03421">
    <property type="entry name" value="FeS_CyaY"/>
    <property type="match status" value="1"/>
</dbReference>
<evidence type="ECO:0000313" key="5">
    <source>
        <dbReference type="EMBL" id="QNS01747.1"/>
    </source>
</evidence>
<dbReference type="HAMAP" id="MF_00142">
    <property type="entry name" value="CyaY"/>
    <property type="match status" value="1"/>
</dbReference>
<evidence type="ECO:0000313" key="6">
    <source>
        <dbReference type="Proteomes" id="UP000516346"/>
    </source>
</evidence>
<evidence type="ECO:0000256" key="3">
    <source>
        <dbReference type="ARBA" id="ARBA00023004"/>
    </source>
</evidence>
<dbReference type="InterPro" id="IPR002908">
    <property type="entry name" value="Frataxin/CyaY"/>
</dbReference>
<evidence type="ECO:0000256" key="1">
    <source>
        <dbReference type="ARBA" id="ARBA00008183"/>
    </source>
</evidence>